<evidence type="ECO:0000313" key="2">
    <source>
        <dbReference type="EMBL" id="CUX65406.1"/>
    </source>
</evidence>
<dbReference type="Proteomes" id="UP000191988">
    <property type="component" value="Unassembled WGS sequence"/>
</dbReference>
<organism evidence="2 3">
    <name type="scientific">Agrobacterium tomkonis CFBP 6623</name>
    <dbReference type="NCBI Taxonomy" id="1183432"/>
    <lineage>
        <taxon>Bacteria</taxon>
        <taxon>Pseudomonadati</taxon>
        <taxon>Pseudomonadota</taxon>
        <taxon>Alphaproteobacteria</taxon>
        <taxon>Hyphomicrobiales</taxon>
        <taxon>Rhizobiaceae</taxon>
        <taxon>Rhizobium/Agrobacterium group</taxon>
        <taxon>Agrobacterium</taxon>
        <taxon>Agrobacterium tumefaciens complex</taxon>
    </lineage>
</organism>
<feature type="compositionally biased region" description="Polar residues" evidence="1">
    <location>
        <begin position="39"/>
        <end position="48"/>
    </location>
</feature>
<gene>
    <name evidence="2" type="ORF">AGR3A_pa70083</name>
</gene>
<accession>A0A1S7SA91</accession>
<evidence type="ECO:0000313" key="3">
    <source>
        <dbReference type="Proteomes" id="UP000191988"/>
    </source>
</evidence>
<proteinExistence type="predicted"/>
<dbReference type="EMBL" id="FBWK01000071">
    <property type="protein sequence ID" value="CUX65406.1"/>
    <property type="molecule type" value="Genomic_DNA"/>
</dbReference>
<name>A0A1S7SA91_9HYPH</name>
<dbReference type="AlphaFoldDB" id="A0A1S7SA91"/>
<protein>
    <submittedName>
        <fullName evidence="2">Uncharacterized protein</fullName>
    </submittedName>
</protein>
<keyword evidence="3" id="KW-1185">Reference proteome</keyword>
<feature type="region of interest" description="Disordered" evidence="1">
    <location>
        <begin position="27"/>
        <end position="48"/>
    </location>
</feature>
<evidence type="ECO:0000256" key="1">
    <source>
        <dbReference type="SAM" id="MobiDB-lite"/>
    </source>
</evidence>
<reference evidence="3" key="1">
    <citation type="submission" date="2016-01" db="EMBL/GenBank/DDBJ databases">
        <authorList>
            <person name="Regsiter A."/>
            <person name="william w."/>
        </authorList>
    </citation>
    <scope>NUCLEOTIDE SEQUENCE [LARGE SCALE GENOMIC DNA]</scope>
    <source>
        <strain evidence="3">CFBP 6623</strain>
    </source>
</reference>
<sequence>MQMLELHMATIGELINHPQHTVHFKPLGNRKLSKHSITRKQSPTPSLR</sequence>